<organism evidence="2 3">
    <name type="scientific">Trichonephila inaurata madagascariensis</name>
    <dbReference type="NCBI Taxonomy" id="2747483"/>
    <lineage>
        <taxon>Eukaryota</taxon>
        <taxon>Metazoa</taxon>
        <taxon>Ecdysozoa</taxon>
        <taxon>Arthropoda</taxon>
        <taxon>Chelicerata</taxon>
        <taxon>Arachnida</taxon>
        <taxon>Araneae</taxon>
        <taxon>Araneomorphae</taxon>
        <taxon>Entelegynae</taxon>
        <taxon>Araneoidea</taxon>
        <taxon>Nephilidae</taxon>
        <taxon>Trichonephila</taxon>
        <taxon>Trichonephila inaurata</taxon>
    </lineage>
</organism>
<dbReference type="OrthoDB" id="410155at2759"/>
<dbReference type="GO" id="GO:0003964">
    <property type="term" value="F:RNA-directed DNA polymerase activity"/>
    <property type="evidence" value="ECO:0007669"/>
    <property type="project" value="UniProtKB-KW"/>
</dbReference>
<gene>
    <name evidence="2" type="primary">jockeypol_259</name>
    <name evidence="2" type="ORF">TNIN_280461</name>
</gene>
<dbReference type="Gene3D" id="3.60.10.10">
    <property type="entry name" value="Endonuclease/exonuclease/phosphatase"/>
    <property type="match status" value="1"/>
</dbReference>
<accession>A0A8X6X3F8</accession>
<keyword evidence="2" id="KW-0548">Nucleotidyltransferase</keyword>
<keyword evidence="2" id="KW-0808">Transferase</keyword>
<evidence type="ECO:0000313" key="3">
    <source>
        <dbReference type="Proteomes" id="UP000886998"/>
    </source>
</evidence>
<reference evidence="2" key="1">
    <citation type="submission" date="2020-08" db="EMBL/GenBank/DDBJ databases">
        <title>Multicomponent nature underlies the extraordinary mechanical properties of spider dragline silk.</title>
        <authorList>
            <person name="Kono N."/>
            <person name="Nakamura H."/>
            <person name="Mori M."/>
            <person name="Yoshida Y."/>
            <person name="Ohtoshi R."/>
            <person name="Malay A.D."/>
            <person name="Moran D.A.P."/>
            <person name="Tomita M."/>
            <person name="Numata K."/>
            <person name="Arakawa K."/>
        </authorList>
    </citation>
    <scope>NUCLEOTIDE SEQUENCE</scope>
</reference>
<dbReference type="SUPFAM" id="SSF56219">
    <property type="entry name" value="DNase I-like"/>
    <property type="match status" value="1"/>
</dbReference>
<evidence type="ECO:0000259" key="1">
    <source>
        <dbReference type="Pfam" id="PF14529"/>
    </source>
</evidence>
<comment type="caution">
    <text evidence="2">The sequence shown here is derived from an EMBL/GenBank/DDBJ whole genome shotgun (WGS) entry which is preliminary data.</text>
</comment>
<dbReference type="InterPro" id="IPR036691">
    <property type="entry name" value="Endo/exonu/phosph_ase_sf"/>
</dbReference>
<dbReference type="InterPro" id="IPR005135">
    <property type="entry name" value="Endo/exonuclease/phosphatase"/>
</dbReference>
<evidence type="ECO:0000313" key="2">
    <source>
        <dbReference type="EMBL" id="GFY45565.1"/>
    </source>
</evidence>
<dbReference type="AlphaFoldDB" id="A0A8X6X3F8"/>
<dbReference type="Proteomes" id="UP000886998">
    <property type="component" value="Unassembled WGS sequence"/>
</dbReference>
<keyword evidence="2" id="KW-0695">RNA-directed DNA polymerase</keyword>
<dbReference type="EMBL" id="BMAV01004919">
    <property type="protein sequence ID" value="GFY45565.1"/>
    <property type="molecule type" value="Genomic_DNA"/>
</dbReference>
<keyword evidence="3" id="KW-1185">Reference proteome</keyword>
<name>A0A8X6X3F8_9ARAC</name>
<sequence length="187" mass="20776">MSAAILGRETTPSQGNCLFANVSFTQTPWKFLTRTGMKLGNDLVKILNLGDEVILCGDLNTRHPSWGCVSANARGTKLLDFTNTNFVELVAPPTPTRFGYGSASILDTGLLENILFNCQVYSLPELSSDPNSVRFYINIKTNFDMHPPQLFTNWNIFKNNINNLNLIDATTTSEIDSQIQLITNQIL</sequence>
<proteinExistence type="predicted"/>
<feature type="domain" description="Endonuclease/exonuclease/phosphatase" evidence="1">
    <location>
        <begin position="39"/>
        <end position="129"/>
    </location>
</feature>
<protein>
    <submittedName>
        <fullName evidence="2">RNA-directed DNA polymerase from mobile element jockey</fullName>
    </submittedName>
</protein>
<dbReference type="Pfam" id="PF14529">
    <property type="entry name" value="Exo_endo_phos_2"/>
    <property type="match status" value="1"/>
</dbReference>